<feature type="chain" id="PRO_5043843084" description="C-type lectin domain-containing protein" evidence="2">
    <location>
        <begin position="20"/>
        <end position="261"/>
    </location>
</feature>
<comment type="caution">
    <text evidence="4">The sequence shown here is derived from an EMBL/GenBank/DDBJ whole genome shotgun (WGS) entry which is preliminary data.</text>
</comment>
<dbReference type="InterPro" id="IPR018378">
    <property type="entry name" value="C-type_lectin_CS"/>
</dbReference>
<protein>
    <recommendedName>
        <fullName evidence="3">C-type lectin domain-containing protein</fullName>
    </recommendedName>
</protein>
<dbReference type="InterPro" id="IPR001304">
    <property type="entry name" value="C-type_lectin-like"/>
</dbReference>
<dbReference type="PROSITE" id="PS50041">
    <property type="entry name" value="C_TYPE_LECTIN_2"/>
    <property type="match status" value="2"/>
</dbReference>
<dbReference type="PANTHER" id="PTHR45784">
    <property type="entry name" value="C-TYPE LECTIN DOMAIN FAMILY 20 MEMBER A-RELATED"/>
    <property type="match status" value="1"/>
</dbReference>
<dbReference type="PANTHER" id="PTHR45784:SF3">
    <property type="entry name" value="C-TYPE LECTIN DOMAIN FAMILY 4 MEMBER K-LIKE-RELATED"/>
    <property type="match status" value="1"/>
</dbReference>
<accession>A0AAV6G3D9</accession>
<dbReference type="SMART" id="SM00034">
    <property type="entry name" value="CLECT"/>
    <property type="match status" value="2"/>
</dbReference>
<evidence type="ECO:0000313" key="4">
    <source>
        <dbReference type="EMBL" id="KAG5267922.1"/>
    </source>
</evidence>
<dbReference type="CDD" id="cd00037">
    <property type="entry name" value="CLECT"/>
    <property type="match status" value="2"/>
</dbReference>
<feature type="signal peptide" evidence="2">
    <location>
        <begin position="1"/>
        <end position="19"/>
    </location>
</feature>
<evidence type="ECO:0000256" key="2">
    <source>
        <dbReference type="SAM" id="SignalP"/>
    </source>
</evidence>
<feature type="domain" description="C-type lectin" evidence="3">
    <location>
        <begin position="25"/>
        <end position="140"/>
    </location>
</feature>
<evidence type="ECO:0000313" key="5">
    <source>
        <dbReference type="Proteomes" id="UP000823561"/>
    </source>
</evidence>
<evidence type="ECO:0000256" key="1">
    <source>
        <dbReference type="ARBA" id="ARBA00023157"/>
    </source>
</evidence>
<dbReference type="InterPro" id="IPR016186">
    <property type="entry name" value="C-type_lectin-like/link_sf"/>
</dbReference>
<dbReference type="SUPFAM" id="SSF56436">
    <property type="entry name" value="C-type lectin-like"/>
    <property type="match status" value="2"/>
</dbReference>
<dbReference type="PROSITE" id="PS00615">
    <property type="entry name" value="C_TYPE_LECTIN_1"/>
    <property type="match status" value="1"/>
</dbReference>
<dbReference type="Gene3D" id="3.10.100.10">
    <property type="entry name" value="Mannose-Binding Protein A, subunit A"/>
    <property type="match status" value="2"/>
</dbReference>
<name>A0AAV6G3D9_9TELE</name>
<reference evidence="4 5" key="1">
    <citation type="submission" date="2020-10" db="EMBL/GenBank/DDBJ databases">
        <title>Chromosome-scale genome assembly of the Allis shad, Alosa alosa.</title>
        <authorList>
            <person name="Margot Z."/>
            <person name="Christophe K."/>
            <person name="Cabau C."/>
            <person name="Louis A."/>
            <person name="Berthelot C."/>
            <person name="Parey E."/>
            <person name="Roest Crollius H."/>
            <person name="Montfort J."/>
            <person name="Robinson-Rechavi M."/>
            <person name="Bucao C."/>
            <person name="Bouchez O."/>
            <person name="Gislard M."/>
            <person name="Lluch J."/>
            <person name="Milhes M."/>
            <person name="Lampietro C."/>
            <person name="Lopez Roques C."/>
            <person name="Donnadieu C."/>
            <person name="Braasch I."/>
            <person name="Desvignes T."/>
            <person name="Postlethwait J."/>
            <person name="Bobe J."/>
            <person name="Guiguen Y."/>
        </authorList>
    </citation>
    <scope>NUCLEOTIDE SEQUENCE [LARGE SCALE GENOMIC DNA]</scope>
    <source>
        <strain evidence="4">M-15738</strain>
        <tissue evidence="4">Blood</tissue>
    </source>
</reference>
<keyword evidence="5" id="KW-1185">Reference proteome</keyword>
<gene>
    <name evidence="4" type="ORF">AALO_G00227460</name>
</gene>
<dbReference type="Pfam" id="PF00059">
    <property type="entry name" value="Lectin_C"/>
    <property type="match status" value="2"/>
</dbReference>
<dbReference type="AlphaFoldDB" id="A0AAV6G3D9"/>
<sequence length="261" mass="29762">MDHLLLITLLFSGLCSVSSRVVRRYHFVNEKKTWEEAQEYCRCNFTDLATVEDTDDMTAMTSTVKDGYAKEVWIGLNKTTNSTWRWSVQGSRAYSVEETNFTSWGSGEPNDIYGNEDCTLFNKGRWNDASCKFKNFFICYNECPYDLFLIRENKTWREALDYCNRKNMELVSASSSETQGCVKEVTRGASTAHVWMGLSFLCPMELWIWISGVMLCSDDWAHGNGTGRSECGLAGALQSGGQRKWVSRPMNEKLNFICSSL</sequence>
<keyword evidence="1" id="KW-1015">Disulfide bond</keyword>
<proteinExistence type="predicted"/>
<dbReference type="InterPro" id="IPR016187">
    <property type="entry name" value="CTDL_fold"/>
</dbReference>
<evidence type="ECO:0000259" key="3">
    <source>
        <dbReference type="PROSITE" id="PS50041"/>
    </source>
</evidence>
<keyword evidence="2" id="KW-0732">Signal</keyword>
<dbReference type="Proteomes" id="UP000823561">
    <property type="component" value="Chromosome 17"/>
</dbReference>
<feature type="domain" description="C-type lectin" evidence="3">
    <location>
        <begin position="140"/>
        <end position="259"/>
    </location>
</feature>
<organism evidence="4 5">
    <name type="scientific">Alosa alosa</name>
    <name type="common">allis shad</name>
    <dbReference type="NCBI Taxonomy" id="278164"/>
    <lineage>
        <taxon>Eukaryota</taxon>
        <taxon>Metazoa</taxon>
        <taxon>Chordata</taxon>
        <taxon>Craniata</taxon>
        <taxon>Vertebrata</taxon>
        <taxon>Euteleostomi</taxon>
        <taxon>Actinopterygii</taxon>
        <taxon>Neopterygii</taxon>
        <taxon>Teleostei</taxon>
        <taxon>Clupei</taxon>
        <taxon>Clupeiformes</taxon>
        <taxon>Clupeoidei</taxon>
        <taxon>Clupeidae</taxon>
        <taxon>Alosa</taxon>
    </lineage>
</organism>
<dbReference type="EMBL" id="JADWDJ010000017">
    <property type="protein sequence ID" value="KAG5267922.1"/>
    <property type="molecule type" value="Genomic_DNA"/>
</dbReference>